<protein>
    <submittedName>
        <fullName evidence="1">Uncharacterized protein</fullName>
    </submittedName>
</protein>
<dbReference type="Proteomes" id="UP001056681">
    <property type="component" value="Chromosome"/>
</dbReference>
<name>A0ABY4T449_9GAMM</name>
<evidence type="ECO:0000313" key="2">
    <source>
        <dbReference type="Proteomes" id="UP001056681"/>
    </source>
</evidence>
<proteinExistence type="predicted"/>
<reference evidence="1" key="1">
    <citation type="submission" date="2020-10" db="EMBL/GenBank/DDBJ databases">
        <title>Whole-genome sequence of Luteibacter sp. EIF3.</title>
        <authorList>
            <person name="Friedrich I."/>
            <person name="Hertel R."/>
            <person name="Daniel R."/>
        </authorList>
    </citation>
    <scope>NUCLEOTIDE SEQUENCE</scope>
    <source>
        <strain evidence="1">EIF3</strain>
    </source>
</reference>
<keyword evidence="2" id="KW-1185">Reference proteome</keyword>
<gene>
    <name evidence="1" type="ORF">IM816_00585</name>
</gene>
<dbReference type="EMBL" id="CP063231">
    <property type="protein sequence ID" value="URL58672.1"/>
    <property type="molecule type" value="Genomic_DNA"/>
</dbReference>
<accession>A0ABY4T449</accession>
<evidence type="ECO:0000313" key="1">
    <source>
        <dbReference type="EMBL" id="URL58672.1"/>
    </source>
</evidence>
<organism evidence="1 2">
    <name type="scientific">Luteibacter flocculans</name>
    <dbReference type="NCBI Taxonomy" id="2780091"/>
    <lineage>
        <taxon>Bacteria</taxon>
        <taxon>Pseudomonadati</taxon>
        <taxon>Pseudomonadota</taxon>
        <taxon>Gammaproteobacteria</taxon>
        <taxon>Lysobacterales</taxon>
        <taxon>Rhodanobacteraceae</taxon>
        <taxon>Luteibacter</taxon>
    </lineage>
</organism>
<sequence length="97" mass="11135">MFAGIKLSFHLDPLHHPSKEAFCSDPRVISVWPDANPDELKTFKWKEYGDPDEAGIRLSEYWFEADTPTGVLQGIVRTKKRGKVVVEEPTVKSIWTY</sequence>
<dbReference type="RefSeq" id="WP_250339364.1">
    <property type="nucleotide sequence ID" value="NZ_CP063231.1"/>
</dbReference>